<evidence type="ECO:0000313" key="3">
    <source>
        <dbReference type="Proteomes" id="UP001432180"/>
    </source>
</evidence>
<evidence type="ECO:0008006" key="4">
    <source>
        <dbReference type="Google" id="ProtNLM"/>
    </source>
</evidence>
<accession>A0ABZ0SAI0</accession>
<keyword evidence="3" id="KW-1185">Reference proteome</keyword>
<keyword evidence="1" id="KW-0472">Membrane</keyword>
<gene>
    <name evidence="2" type="ORF">Thiowin_02693</name>
</gene>
<sequence length="236" mass="28336">MAVYSRTYKFVYFQNPRTGSTMLETVLIKELGGELIPIPKNHAEKMRYKHLTYFELLGTGVISRRELDSMFLFTSVRNPYDKAVSDWQGEKKFYQKSRTPEKRPENVLAHRTTNLEDYLKLVLLLRLPLRLRFAIYRYLPVIAFNFLAALYGFGRRMNRNSFTIDKMNLYIRNKNIESDFQEFLSKIGVNRVVKLPIINRTENRTQDYESYQTVNTRRWLRKMYSDIFDRFYPDLE</sequence>
<reference evidence="2 3" key="1">
    <citation type="journal article" date="2023" name="Microorganisms">
        <title>Thiorhodovibrio frisius and Trv. litoralis spp. nov., Two Novel Members from a Clade of Fastidious Purple Sulfur Bacteria That Exhibit Unique Red-Shifted Light-Harvesting Capabilities.</title>
        <authorList>
            <person name="Methner A."/>
            <person name="Kuzyk S.B."/>
            <person name="Petersen J."/>
            <person name="Bauer S."/>
            <person name="Brinkmann H."/>
            <person name="Sichau K."/>
            <person name="Wanner G."/>
            <person name="Wolf J."/>
            <person name="Neumann-Schaal M."/>
            <person name="Henke P."/>
            <person name="Tank M."/>
            <person name="Sproer C."/>
            <person name="Bunk B."/>
            <person name="Overmann J."/>
        </authorList>
    </citation>
    <scope>NUCLEOTIDE SEQUENCE [LARGE SCALE GENOMIC DNA]</scope>
    <source>
        <strain evidence="2 3">DSM 6702</strain>
    </source>
</reference>
<organism evidence="2 3">
    <name type="scientific">Thiorhodovibrio winogradskyi</name>
    <dbReference type="NCBI Taxonomy" id="77007"/>
    <lineage>
        <taxon>Bacteria</taxon>
        <taxon>Pseudomonadati</taxon>
        <taxon>Pseudomonadota</taxon>
        <taxon>Gammaproteobacteria</taxon>
        <taxon>Chromatiales</taxon>
        <taxon>Chromatiaceae</taxon>
        <taxon>Thiorhodovibrio</taxon>
    </lineage>
</organism>
<feature type="transmembrane region" description="Helical" evidence="1">
    <location>
        <begin position="135"/>
        <end position="154"/>
    </location>
</feature>
<dbReference type="EMBL" id="CP121472">
    <property type="protein sequence ID" value="WPL17658.1"/>
    <property type="molecule type" value="Genomic_DNA"/>
</dbReference>
<keyword evidence="1" id="KW-0812">Transmembrane</keyword>
<evidence type="ECO:0000256" key="1">
    <source>
        <dbReference type="SAM" id="Phobius"/>
    </source>
</evidence>
<evidence type="ECO:0000313" key="2">
    <source>
        <dbReference type="EMBL" id="WPL17658.1"/>
    </source>
</evidence>
<dbReference type="RefSeq" id="WP_328983470.1">
    <property type="nucleotide sequence ID" value="NZ_CP121472.1"/>
</dbReference>
<name>A0ABZ0SAI0_9GAMM</name>
<keyword evidence="1" id="KW-1133">Transmembrane helix</keyword>
<protein>
    <recommendedName>
        <fullName evidence="4">Sulfotransferase family protein</fullName>
    </recommendedName>
</protein>
<dbReference type="Proteomes" id="UP001432180">
    <property type="component" value="Chromosome"/>
</dbReference>
<proteinExistence type="predicted"/>